<dbReference type="InterPro" id="IPR010502">
    <property type="entry name" value="Carb-bd_dom_fam9"/>
</dbReference>
<dbReference type="GO" id="GO:0030246">
    <property type="term" value="F:carbohydrate binding"/>
    <property type="evidence" value="ECO:0007669"/>
    <property type="project" value="InterPro"/>
</dbReference>
<dbReference type="AlphaFoldDB" id="A0A7V5PMA1"/>
<evidence type="ECO:0000313" key="4">
    <source>
        <dbReference type="EMBL" id="HHJ51701.1"/>
    </source>
</evidence>
<evidence type="ECO:0000259" key="2">
    <source>
        <dbReference type="Pfam" id="PF06452"/>
    </source>
</evidence>
<evidence type="ECO:0000256" key="1">
    <source>
        <dbReference type="SAM" id="SignalP"/>
    </source>
</evidence>
<keyword evidence="1" id="KW-0732">Signal</keyword>
<dbReference type="CDD" id="cd09618">
    <property type="entry name" value="CBM9_like_2"/>
    <property type="match status" value="1"/>
</dbReference>
<evidence type="ECO:0008006" key="5">
    <source>
        <dbReference type="Google" id="ProtNLM"/>
    </source>
</evidence>
<feature type="chain" id="PRO_5031496356" description="Hydrolase" evidence="1">
    <location>
        <begin position="30"/>
        <end position="442"/>
    </location>
</feature>
<dbReference type="GO" id="GO:0004553">
    <property type="term" value="F:hydrolase activity, hydrolyzing O-glycosyl compounds"/>
    <property type="evidence" value="ECO:0007669"/>
    <property type="project" value="InterPro"/>
</dbReference>
<comment type="caution">
    <text evidence="4">The sequence shown here is derived from an EMBL/GenBank/DDBJ whole genome shotgun (WGS) entry which is preliminary data.</text>
</comment>
<dbReference type="Pfam" id="PF19313">
    <property type="entry name" value="DUF5916"/>
    <property type="match status" value="1"/>
</dbReference>
<feature type="domain" description="DUF5916" evidence="3">
    <location>
        <begin position="247"/>
        <end position="347"/>
    </location>
</feature>
<protein>
    <recommendedName>
        <fullName evidence="5">Hydrolase</fullName>
    </recommendedName>
</protein>
<dbReference type="GO" id="GO:0016052">
    <property type="term" value="P:carbohydrate catabolic process"/>
    <property type="evidence" value="ECO:0007669"/>
    <property type="project" value="InterPro"/>
</dbReference>
<accession>A0A7V5PMA1</accession>
<reference evidence="4" key="1">
    <citation type="journal article" date="2020" name="mSystems">
        <title>Genome- and Community-Level Interaction Insights into Carbon Utilization and Element Cycling Functions of Hydrothermarchaeota in Hydrothermal Sediment.</title>
        <authorList>
            <person name="Zhou Z."/>
            <person name="Liu Y."/>
            <person name="Xu W."/>
            <person name="Pan J."/>
            <person name="Luo Z.H."/>
            <person name="Li M."/>
        </authorList>
    </citation>
    <scope>NUCLEOTIDE SEQUENCE [LARGE SCALE GENOMIC DNA]</scope>
    <source>
        <strain evidence="4">HyVt-527</strain>
    </source>
</reference>
<evidence type="ECO:0000259" key="3">
    <source>
        <dbReference type="Pfam" id="PF19313"/>
    </source>
</evidence>
<dbReference type="Pfam" id="PF06452">
    <property type="entry name" value="CBM9_1"/>
    <property type="match status" value="1"/>
</dbReference>
<dbReference type="Proteomes" id="UP000886124">
    <property type="component" value="Unassembled WGS sequence"/>
</dbReference>
<sequence>MTLSFKPFIKRVIFCALIFTIIQSSALFAQHSKPDTITAVFTGDPISVDGLLTEPAWQAAPKVHNFTQRELEEGAAATERTEVAVLYDHENLYIGVWCYDSNPELLIAKKMKRDFRWGSEDNFEVIMDTYNDQRNAYLFITNPNGARADALVLDNGRQFNRNWDGVWTVKTKVTGEGWFAEFQIPFSTLKFRPLQEQVWGINFERNIRRKREQVLWQGWSRDSELEQISRAGKLVGLKGLTDVNMVELRPYLLGGVQKSEDVNSSVYNLGGELNYLISPTLKLNLTVNTDFAQVESDRARINLSRFSLYYPEKRGFFLEGANYFDFGLGRRIQPFYSRRIGLAPDRSPIPILGGARVLGKINNATLGAMVIQTAAKDSIPGANYSIMRWSQDVGEQSRVGLIGVSKLTSEHLNGVGGADFLYSTSHFLGDKNFSVGGAFASS</sequence>
<dbReference type="SUPFAM" id="SSF49344">
    <property type="entry name" value="CBD9-like"/>
    <property type="match status" value="1"/>
</dbReference>
<gene>
    <name evidence="4" type="ORF">ENJ89_00775</name>
</gene>
<dbReference type="InterPro" id="IPR045670">
    <property type="entry name" value="DUF5916"/>
</dbReference>
<dbReference type="EMBL" id="DROD01000052">
    <property type="protein sequence ID" value="HHJ51701.1"/>
    <property type="molecule type" value="Genomic_DNA"/>
</dbReference>
<feature type="domain" description="Carbohydrate-binding" evidence="2">
    <location>
        <begin position="48"/>
        <end position="207"/>
    </location>
</feature>
<name>A0A7V5PMA1_CALAY</name>
<feature type="non-terminal residue" evidence="4">
    <location>
        <position position="442"/>
    </location>
</feature>
<proteinExistence type="predicted"/>
<organism evidence="4">
    <name type="scientific">Caldithrix abyssi</name>
    <dbReference type="NCBI Taxonomy" id="187145"/>
    <lineage>
        <taxon>Bacteria</taxon>
        <taxon>Pseudomonadati</taxon>
        <taxon>Calditrichota</taxon>
        <taxon>Calditrichia</taxon>
        <taxon>Calditrichales</taxon>
        <taxon>Calditrichaceae</taxon>
        <taxon>Caldithrix</taxon>
    </lineage>
</organism>
<dbReference type="Gene3D" id="2.60.40.1190">
    <property type="match status" value="1"/>
</dbReference>
<feature type="signal peptide" evidence="1">
    <location>
        <begin position="1"/>
        <end position="29"/>
    </location>
</feature>